<accession>A0A511B787</accession>
<sequence>MEQPIHRLRGVRSVQYGYAHAPALFYHAADHMPEALKLSGNDGQKVKSVSFAPSFLNNP</sequence>
<proteinExistence type="predicted"/>
<comment type="caution">
    <text evidence="1">The sequence shown here is derived from an EMBL/GenBank/DDBJ whole genome shotgun (WGS) entry which is preliminary data.</text>
</comment>
<evidence type="ECO:0000313" key="2">
    <source>
        <dbReference type="Proteomes" id="UP000321230"/>
    </source>
</evidence>
<reference evidence="1 2" key="1">
    <citation type="submission" date="2019-07" db="EMBL/GenBank/DDBJ databases">
        <title>Whole genome shotgun sequence of Gluconobacter wancherniae NBRC 103581.</title>
        <authorList>
            <person name="Hosoyama A."/>
            <person name="Uohara A."/>
            <person name="Ohji S."/>
            <person name="Ichikawa N."/>
        </authorList>
    </citation>
    <scope>NUCLEOTIDE SEQUENCE [LARGE SCALE GENOMIC DNA]</scope>
    <source>
        <strain evidence="1 2">NBRC 103581</strain>
    </source>
</reference>
<dbReference type="Proteomes" id="UP000321230">
    <property type="component" value="Unassembled WGS sequence"/>
</dbReference>
<evidence type="ECO:0000313" key="1">
    <source>
        <dbReference type="EMBL" id="GEK93667.1"/>
    </source>
</evidence>
<gene>
    <name evidence="1" type="ORF">GWA01_14370</name>
</gene>
<organism evidence="1 2">
    <name type="scientific">Gluconobacter wancherniae NBRC 103581</name>
    <dbReference type="NCBI Taxonomy" id="656744"/>
    <lineage>
        <taxon>Bacteria</taxon>
        <taxon>Pseudomonadati</taxon>
        <taxon>Pseudomonadota</taxon>
        <taxon>Alphaproteobacteria</taxon>
        <taxon>Acetobacterales</taxon>
        <taxon>Acetobacteraceae</taxon>
        <taxon>Gluconobacter</taxon>
    </lineage>
</organism>
<dbReference type="EMBL" id="BJUZ01000002">
    <property type="protein sequence ID" value="GEK93667.1"/>
    <property type="molecule type" value="Genomic_DNA"/>
</dbReference>
<keyword evidence="2" id="KW-1185">Reference proteome</keyword>
<protein>
    <submittedName>
        <fullName evidence="1">Uncharacterized protein</fullName>
    </submittedName>
</protein>
<dbReference type="AlphaFoldDB" id="A0A511B787"/>
<name>A0A511B787_9PROT</name>